<evidence type="ECO:0000313" key="4">
    <source>
        <dbReference type="EMBL" id="KKN36654.1"/>
    </source>
</evidence>
<dbReference type="SUPFAM" id="SSF110296">
    <property type="entry name" value="Oligoxyloglucan reducing end-specific cellobiohydrolase"/>
    <property type="match status" value="1"/>
</dbReference>
<name>A0A0F9Q2C6_9ZZZZ</name>
<dbReference type="GO" id="GO:0009523">
    <property type="term" value="C:photosystem II"/>
    <property type="evidence" value="ECO:0007669"/>
    <property type="project" value="UniProtKB-KW"/>
</dbReference>
<dbReference type="InterPro" id="IPR015943">
    <property type="entry name" value="WD40/YVTN_repeat-like_dom_sf"/>
</dbReference>
<dbReference type="InterPro" id="IPR028203">
    <property type="entry name" value="PSII_CF48-like_dom"/>
</dbReference>
<proteinExistence type="predicted"/>
<dbReference type="PANTHER" id="PTHR47199">
    <property type="entry name" value="PHOTOSYSTEM II STABILITY/ASSEMBLY FACTOR HCF136, CHLOROPLASTIC"/>
    <property type="match status" value="1"/>
</dbReference>
<feature type="domain" description="Photosynthesis system II assembly factor Ycf48/Hcf136-like" evidence="3">
    <location>
        <begin position="181"/>
        <end position="347"/>
    </location>
</feature>
<accession>A0A0F9Q2C6</accession>
<organism evidence="4">
    <name type="scientific">marine sediment metagenome</name>
    <dbReference type="NCBI Taxonomy" id="412755"/>
    <lineage>
        <taxon>unclassified sequences</taxon>
        <taxon>metagenomes</taxon>
        <taxon>ecological metagenomes</taxon>
    </lineage>
</organism>
<dbReference type="Gene3D" id="2.130.10.10">
    <property type="entry name" value="YVTN repeat-like/Quinoprotein amine dehydrogenase"/>
    <property type="match status" value="2"/>
</dbReference>
<dbReference type="GO" id="GO:0015979">
    <property type="term" value="P:photosynthesis"/>
    <property type="evidence" value="ECO:0007669"/>
    <property type="project" value="UniProtKB-KW"/>
</dbReference>
<protein>
    <recommendedName>
        <fullName evidence="3">Photosynthesis system II assembly factor Ycf48/Hcf136-like domain-containing protein</fullName>
    </recommendedName>
</protein>
<reference evidence="4" key="1">
    <citation type="journal article" date="2015" name="Nature">
        <title>Complex archaea that bridge the gap between prokaryotes and eukaryotes.</title>
        <authorList>
            <person name="Spang A."/>
            <person name="Saw J.H."/>
            <person name="Jorgensen S.L."/>
            <person name="Zaremba-Niedzwiedzka K."/>
            <person name="Martijn J."/>
            <person name="Lind A.E."/>
            <person name="van Eijk R."/>
            <person name="Schleper C."/>
            <person name="Guy L."/>
            <person name="Ettema T.J."/>
        </authorList>
    </citation>
    <scope>NUCLEOTIDE SEQUENCE</scope>
</reference>
<keyword evidence="1" id="KW-0602">Photosynthesis</keyword>
<dbReference type="CDD" id="cd15482">
    <property type="entry name" value="Sialidase_non-viral"/>
    <property type="match status" value="1"/>
</dbReference>
<evidence type="ECO:0000259" key="3">
    <source>
        <dbReference type="Pfam" id="PF14870"/>
    </source>
</evidence>
<dbReference type="EMBL" id="LAZR01001952">
    <property type="protein sequence ID" value="KKN36654.1"/>
    <property type="molecule type" value="Genomic_DNA"/>
</dbReference>
<feature type="domain" description="Photosynthesis system II assembly factor Ycf48/Hcf136-like" evidence="3">
    <location>
        <begin position="77"/>
        <end position="121"/>
    </location>
</feature>
<evidence type="ECO:0000256" key="2">
    <source>
        <dbReference type="ARBA" id="ARBA00023276"/>
    </source>
</evidence>
<evidence type="ECO:0000256" key="1">
    <source>
        <dbReference type="ARBA" id="ARBA00022531"/>
    </source>
</evidence>
<keyword evidence="2" id="KW-0604">Photosystem II</keyword>
<sequence length="382" mass="40650">MAKRLMCKTLGAACLGLSMIWSTPAAFALADIIDTPARQTDLAPVKLLNDAVRAGDRIVAVGERGHIIYSDDEGQTWVQGSVPVSVTLTAVDFGSETHGWAVGHSGVVLHTEDAGETWRLQLTGVDAAKLAIASKEEQIAAMEAQIEVAPESEKGDLEWALDDVVFTMENMQSDLDIGPVNPLLGVWFENDQRGFVVGAYGMILRTEDGGDTWSDWAPKIDNDRNFHLNNIAPMAGGALVIVGEAGQVHVSTDDGDTWERRESPYPGSLFGVTGTGKANEILAFGLRGNMLFSADLGESWRMVPNNAGATLNNGAVTDDGRITLVGNGGTVLMSDNGAESFKEYFRDDRAGVMSVVPVSGANLLIVGEAGVKMTDARGKNLQ</sequence>
<gene>
    <name evidence="4" type="ORF">LCGC14_0771460</name>
</gene>
<dbReference type="Pfam" id="PF14870">
    <property type="entry name" value="PSII_BNR"/>
    <property type="match status" value="2"/>
</dbReference>
<comment type="caution">
    <text evidence="4">The sequence shown here is derived from an EMBL/GenBank/DDBJ whole genome shotgun (WGS) entry which is preliminary data.</text>
</comment>
<dbReference type="PANTHER" id="PTHR47199:SF2">
    <property type="entry name" value="PHOTOSYSTEM II STABILITY_ASSEMBLY FACTOR HCF136, CHLOROPLASTIC"/>
    <property type="match status" value="1"/>
</dbReference>
<dbReference type="AlphaFoldDB" id="A0A0F9Q2C6"/>